<dbReference type="InterPro" id="IPR001646">
    <property type="entry name" value="5peptide_repeat"/>
</dbReference>
<protein>
    <recommendedName>
        <fullName evidence="3">Pentapeptide repeat-containing protein</fullName>
    </recommendedName>
</protein>
<evidence type="ECO:0000313" key="1">
    <source>
        <dbReference type="EMBL" id="RMI39011.1"/>
    </source>
</evidence>
<dbReference type="OrthoDB" id="8440251at2"/>
<comment type="caution">
    <text evidence="1">The sequence shown here is derived from an EMBL/GenBank/DDBJ whole genome shotgun (WGS) entry which is preliminary data.</text>
</comment>
<dbReference type="Proteomes" id="UP000282674">
    <property type="component" value="Unassembled WGS sequence"/>
</dbReference>
<keyword evidence="2" id="KW-1185">Reference proteome</keyword>
<gene>
    <name evidence="1" type="ORF">EBO15_31110</name>
</gene>
<dbReference type="RefSeq" id="WP_122198038.1">
    <property type="nucleotide sequence ID" value="NZ_JBHSKC010000012.1"/>
</dbReference>
<proteinExistence type="predicted"/>
<reference evidence="1 2" key="1">
    <citation type="submission" date="2018-10" db="EMBL/GenBank/DDBJ databases">
        <title>Isolation from soil.</title>
        <authorList>
            <person name="Hu J."/>
        </authorList>
    </citation>
    <scope>NUCLEOTIDE SEQUENCE [LARGE SCALE GENOMIC DNA]</scope>
    <source>
        <strain evidence="1 2">NEAU-Ht49</strain>
    </source>
</reference>
<name>A0A3M2LNH4_9ACTN</name>
<evidence type="ECO:0000313" key="2">
    <source>
        <dbReference type="Proteomes" id="UP000282674"/>
    </source>
</evidence>
<dbReference type="EMBL" id="RFFG01000075">
    <property type="protein sequence ID" value="RMI39011.1"/>
    <property type="molecule type" value="Genomic_DNA"/>
</dbReference>
<accession>A0A3M2LNH4</accession>
<dbReference type="AlphaFoldDB" id="A0A3M2LNH4"/>
<evidence type="ECO:0008006" key="3">
    <source>
        <dbReference type="Google" id="ProtNLM"/>
    </source>
</evidence>
<sequence>MIKVNSDRVSAERGEAHGATFLGDAIVCSATFTKDAASGSVTFYGDADFTGATFRGFTSFSDATFTERIACDGAQVGDRGVRHVLPPGWRIEPAEGTGGVLVADAPAPANNSPAVR</sequence>
<organism evidence="1 2">
    <name type="scientific">Actinomadura harenae</name>
    <dbReference type="NCBI Taxonomy" id="2483351"/>
    <lineage>
        <taxon>Bacteria</taxon>
        <taxon>Bacillati</taxon>
        <taxon>Actinomycetota</taxon>
        <taxon>Actinomycetes</taxon>
        <taxon>Streptosporangiales</taxon>
        <taxon>Thermomonosporaceae</taxon>
        <taxon>Actinomadura</taxon>
    </lineage>
</organism>
<dbReference type="Pfam" id="PF13576">
    <property type="entry name" value="Pentapeptide_3"/>
    <property type="match status" value="1"/>
</dbReference>